<dbReference type="InterPro" id="IPR005119">
    <property type="entry name" value="LysR_subst-bd"/>
</dbReference>
<evidence type="ECO:0000259" key="5">
    <source>
        <dbReference type="PROSITE" id="PS50931"/>
    </source>
</evidence>
<reference evidence="6 7" key="1">
    <citation type="submission" date="2017-08" db="EMBL/GenBank/DDBJ databases">
        <title>Infants hospitalized years apart are colonized by the same room-sourced microbial strains.</title>
        <authorList>
            <person name="Brooks B."/>
            <person name="Olm M.R."/>
            <person name="Firek B.A."/>
            <person name="Baker R."/>
            <person name="Thomas B.C."/>
            <person name="Morowitz M.J."/>
            <person name="Banfield J.F."/>
        </authorList>
    </citation>
    <scope>NUCLEOTIDE SEQUENCE [LARGE SCALE GENOMIC DNA]</scope>
    <source>
        <strain evidence="6">S2_005_003_R2_43</strain>
    </source>
</reference>
<dbReference type="AlphaFoldDB" id="A0A2W5MQV8"/>
<dbReference type="EMBL" id="QFPN01000004">
    <property type="protein sequence ID" value="PZQ16010.1"/>
    <property type="molecule type" value="Genomic_DNA"/>
</dbReference>
<dbReference type="GO" id="GO:0006351">
    <property type="term" value="P:DNA-templated transcription"/>
    <property type="evidence" value="ECO:0007669"/>
    <property type="project" value="TreeGrafter"/>
</dbReference>
<dbReference type="GO" id="GO:0043565">
    <property type="term" value="F:sequence-specific DNA binding"/>
    <property type="evidence" value="ECO:0007669"/>
    <property type="project" value="TreeGrafter"/>
</dbReference>
<dbReference type="Pfam" id="PF00126">
    <property type="entry name" value="HTH_1"/>
    <property type="match status" value="1"/>
</dbReference>
<dbReference type="InterPro" id="IPR058163">
    <property type="entry name" value="LysR-type_TF_proteobact-type"/>
</dbReference>
<dbReference type="Gene3D" id="1.10.10.10">
    <property type="entry name" value="Winged helix-like DNA-binding domain superfamily/Winged helix DNA-binding domain"/>
    <property type="match status" value="1"/>
</dbReference>
<protein>
    <submittedName>
        <fullName evidence="6">LysR family transcriptional regulator</fullName>
    </submittedName>
</protein>
<comment type="similarity">
    <text evidence="1">Belongs to the LysR transcriptional regulatory family.</text>
</comment>
<feature type="domain" description="HTH lysR-type" evidence="5">
    <location>
        <begin position="19"/>
        <end position="76"/>
    </location>
</feature>
<proteinExistence type="inferred from homology"/>
<gene>
    <name evidence="6" type="ORF">DI565_09385</name>
</gene>
<name>A0A2W5MQV8_ANCNO</name>
<dbReference type="PANTHER" id="PTHR30537">
    <property type="entry name" value="HTH-TYPE TRANSCRIPTIONAL REGULATOR"/>
    <property type="match status" value="1"/>
</dbReference>
<dbReference type="PANTHER" id="PTHR30537:SF79">
    <property type="entry name" value="TRANSCRIPTIONAL REGULATOR-RELATED"/>
    <property type="match status" value="1"/>
</dbReference>
<evidence type="ECO:0000313" key="6">
    <source>
        <dbReference type="EMBL" id="PZQ16010.1"/>
    </source>
</evidence>
<evidence type="ECO:0000313" key="7">
    <source>
        <dbReference type="Proteomes" id="UP000249577"/>
    </source>
</evidence>
<dbReference type="InterPro" id="IPR036390">
    <property type="entry name" value="WH_DNA-bd_sf"/>
</dbReference>
<evidence type="ECO:0000256" key="1">
    <source>
        <dbReference type="ARBA" id="ARBA00009437"/>
    </source>
</evidence>
<accession>A0A2W5MQV8</accession>
<evidence type="ECO:0000256" key="4">
    <source>
        <dbReference type="ARBA" id="ARBA00023163"/>
    </source>
</evidence>
<organism evidence="6 7">
    <name type="scientific">Ancylobacter novellus</name>
    <name type="common">Thiobacillus novellus</name>
    <dbReference type="NCBI Taxonomy" id="921"/>
    <lineage>
        <taxon>Bacteria</taxon>
        <taxon>Pseudomonadati</taxon>
        <taxon>Pseudomonadota</taxon>
        <taxon>Alphaproteobacteria</taxon>
        <taxon>Hyphomicrobiales</taxon>
        <taxon>Xanthobacteraceae</taxon>
        <taxon>Ancylobacter</taxon>
    </lineage>
</organism>
<dbReference type="Proteomes" id="UP000249577">
    <property type="component" value="Unassembled WGS sequence"/>
</dbReference>
<evidence type="ECO:0000256" key="2">
    <source>
        <dbReference type="ARBA" id="ARBA00023015"/>
    </source>
</evidence>
<sequence length="306" mass="33055">MARRAEDARGRTAGRRELPPLHLLRAFEAVGRTGSMRKAADAIGVSHTVVSRHVQNLEFWMRRKLVATGPRGATLTAEGQALYGSVSRAFGAIAASVADIRGSAGATLKIWCMPGLAMRWLSPRLSELTDALPEIEIELRAIDRAPDFDAGEADVLIGYANDGVAPAGGRILAEPRMFPVASPKWLDRTVGVQSLAELSAAPLIHEESHDQWIRWFAAAGAPATAALRGPKLWDANLGLDAALKGHGVSLASDFTAADELAHGTLVELFETDVRLGCYYLLQNADRRWDAELARFSTWLAEALDVK</sequence>
<keyword evidence="3" id="KW-0238">DNA-binding</keyword>
<dbReference type="Gene3D" id="3.40.190.10">
    <property type="entry name" value="Periplasmic binding protein-like II"/>
    <property type="match status" value="2"/>
</dbReference>
<dbReference type="InterPro" id="IPR036388">
    <property type="entry name" value="WH-like_DNA-bd_sf"/>
</dbReference>
<comment type="caution">
    <text evidence="6">The sequence shown here is derived from an EMBL/GenBank/DDBJ whole genome shotgun (WGS) entry which is preliminary data.</text>
</comment>
<dbReference type="GO" id="GO:0003700">
    <property type="term" value="F:DNA-binding transcription factor activity"/>
    <property type="evidence" value="ECO:0007669"/>
    <property type="project" value="InterPro"/>
</dbReference>
<keyword evidence="2" id="KW-0805">Transcription regulation</keyword>
<keyword evidence="4" id="KW-0804">Transcription</keyword>
<dbReference type="SUPFAM" id="SSF53850">
    <property type="entry name" value="Periplasmic binding protein-like II"/>
    <property type="match status" value="1"/>
</dbReference>
<dbReference type="SUPFAM" id="SSF46785">
    <property type="entry name" value="Winged helix' DNA-binding domain"/>
    <property type="match status" value="1"/>
</dbReference>
<dbReference type="Pfam" id="PF03466">
    <property type="entry name" value="LysR_substrate"/>
    <property type="match status" value="1"/>
</dbReference>
<dbReference type="PROSITE" id="PS50931">
    <property type="entry name" value="HTH_LYSR"/>
    <property type="match status" value="1"/>
</dbReference>
<dbReference type="InterPro" id="IPR000847">
    <property type="entry name" value="LysR_HTH_N"/>
</dbReference>
<evidence type="ECO:0000256" key="3">
    <source>
        <dbReference type="ARBA" id="ARBA00023125"/>
    </source>
</evidence>